<protein>
    <recommendedName>
        <fullName evidence="5">ALMS motif domain-containing protein</fullName>
    </recommendedName>
</protein>
<evidence type="ECO:0000313" key="7">
    <source>
        <dbReference type="Proteomes" id="UP001295444"/>
    </source>
</evidence>
<feature type="region of interest" description="Disordered" evidence="4">
    <location>
        <begin position="474"/>
        <end position="525"/>
    </location>
</feature>
<proteinExistence type="predicted"/>
<dbReference type="Proteomes" id="UP001295444">
    <property type="component" value="Chromosome 06"/>
</dbReference>
<feature type="region of interest" description="Disordered" evidence="4">
    <location>
        <begin position="2016"/>
        <end position="2035"/>
    </location>
</feature>
<evidence type="ECO:0000256" key="2">
    <source>
        <dbReference type="ARBA" id="ARBA00022490"/>
    </source>
</evidence>
<feature type="region of interest" description="Disordered" evidence="4">
    <location>
        <begin position="2324"/>
        <end position="2343"/>
    </location>
</feature>
<dbReference type="GO" id="GO:0008017">
    <property type="term" value="F:microtubule binding"/>
    <property type="evidence" value="ECO:0007669"/>
    <property type="project" value="TreeGrafter"/>
</dbReference>
<evidence type="ECO:0000259" key="5">
    <source>
        <dbReference type="Pfam" id="PF15309"/>
    </source>
</evidence>
<feature type="compositionally biased region" description="Polar residues" evidence="4">
    <location>
        <begin position="474"/>
        <end position="489"/>
    </location>
</feature>
<feature type="compositionally biased region" description="Polar residues" evidence="4">
    <location>
        <begin position="841"/>
        <end position="863"/>
    </location>
</feature>
<feature type="compositionally biased region" description="Polar residues" evidence="4">
    <location>
        <begin position="34"/>
        <end position="44"/>
    </location>
</feature>
<feature type="compositionally biased region" description="Polar residues" evidence="4">
    <location>
        <begin position="913"/>
        <end position="926"/>
    </location>
</feature>
<feature type="region of interest" description="Disordered" evidence="4">
    <location>
        <begin position="902"/>
        <end position="930"/>
    </location>
</feature>
<dbReference type="GO" id="GO:0046599">
    <property type="term" value="P:regulation of centriole replication"/>
    <property type="evidence" value="ECO:0007669"/>
    <property type="project" value="TreeGrafter"/>
</dbReference>
<dbReference type="GO" id="GO:0005814">
    <property type="term" value="C:centriole"/>
    <property type="evidence" value="ECO:0007669"/>
    <property type="project" value="TreeGrafter"/>
</dbReference>
<gene>
    <name evidence="6" type="ORF">PECUL_23A025105</name>
</gene>
<feature type="compositionally biased region" description="Low complexity" evidence="4">
    <location>
        <begin position="509"/>
        <end position="518"/>
    </location>
</feature>
<feature type="region of interest" description="Disordered" evidence="4">
    <location>
        <begin position="819"/>
        <end position="863"/>
    </location>
</feature>
<feature type="region of interest" description="Disordered" evidence="4">
    <location>
        <begin position="166"/>
        <end position="194"/>
    </location>
</feature>
<keyword evidence="2" id="KW-0963">Cytoplasm</keyword>
<feature type="region of interest" description="Disordered" evidence="4">
    <location>
        <begin position="1"/>
        <end position="54"/>
    </location>
</feature>
<feature type="compositionally biased region" description="Basic and acidic residues" evidence="4">
    <location>
        <begin position="1929"/>
        <end position="1942"/>
    </location>
</feature>
<dbReference type="Pfam" id="PF15309">
    <property type="entry name" value="ALMS_motif"/>
    <property type="match status" value="1"/>
</dbReference>
<dbReference type="GO" id="GO:0005813">
    <property type="term" value="C:centrosome"/>
    <property type="evidence" value="ECO:0007669"/>
    <property type="project" value="UniProtKB-SubCell"/>
</dbReference>
<feature type="region of interest" description="Disordered" evidence="4">
    <location>
        <begin position="1847"/>
        <end position="1870"/>
    </location>
</feature>
<reference evidence="6" key="1">
    <citation type="submission" date="2022-03" db="EMBL/GenBank/DDBJ databases">
        <authorList>
            <person name="Alioto T."/>
            <person name="Alioto T."/>
            <person name="Gomez Garrido J."/>
        </authorList>
    </citation>
    <scope>NUCLEOTIDE SEQUENCE</scope>
</reference>
<dbReference type="EMBL" id="OW240917">
    <property type="protein sequence ID" value="CAH2299268.1"/>
    <property type="molecule type" value="Genomic_DNA"/>
</dbReference>
<feature type="region of interest" description="Disordered" evidence="4">
    <location>
        <begin position="1168"/>
        <end position="1188"/>
    </location>
</feature>
<comment type="subcellular location">
    <subcellularLocation>
        <location evidence="1">Cytoplasm</location>
        <location evidence="1">Cytoskeleton</location>
        <location evidence="1">Microtubule organizing center</location>
        <location evidence="1">Centrosome</location>
    </subcellularLocation>
</comment>
<keyword evidence="3" id="KW-0206">Cytoskeleton</keyword>
<dbReference type="InterPro" id="IPR029299">
    <property type="entry name" value="ALMS_motif"/>
</dbReference>
<feature type="compositionally biased region" description="Basic and acidic residues" evidence="4">
    <location>
        <begin position="1757"/>
        <end position="1772"/>
    </location>
</feature>
<dbReference type="PANTHER" id="PTHR21553">
    <property type="entry name" value="ALMS1-RELATED"/>
    <property type="match status" value="1"/>
</dbReference>
<feature type="compositionally biased region" description="Polar residues" evidence="4">
    <location>
        <begin position="498"/>
        <end position="507"/>
    </location>
</feature>
<name>A0AAD1WC81_PELCU</name>
<feature type="compositionally biased region" description="Polar residues" evidence="4">
    <location>
        <begin position="1817"/>
        <end position="1832"/>
    </location>
</feature>
<keyword evidence="7" id="KW-1185">Reference proteome</keyword>
<evidence type="ECO:0000256" key="3">
    <source>
        <dbReference type="ARBA" id="ARBA00023212"/>
    </source>
</evidence>
<feature type="region of interest" description="Disordered" evidence="4">
    <location>
        <begin position="1817"/>
        <end position="1836"/>
    </location>
</feature>
<dbReference type="GO" id="GO:0005829">
    <property type="term" value="C:cytosol"/>
    <property type="evidence" value="ECO:0007669"/>
    <property type="project" value="TreeGrafter"/>
</dbReference>
<feature type="region of interest" description="Disordered" evidence="4">
    <location>
        <begin position="1918"/>
        <end position="1942"/>
    </location>
</feature>
<evidence type="ECO:0000256" key="1">
    <source>
        <dbReference type="ARBA" id="ARBA00004300"/>
    </source>
</evidence>
<feature type="compositionally biased region" description="Low complexity" evidence="4">
    <location>
        <begin position="232"/>
        <end position="249"/>
    </location>
</feature>
<feature type="region of interest" description="Disordered" evidence="4">
    <location>
        <begin position="232"/>
        <end position="259"/>
    </location>
</feature>
<sequence>MEEETPTNSPPGMESWYHLPAEEDVSGFLPPSCESVSPAEQTEFPTMEGGTLHSEKGTAHSIQLEMQDSVLSPCLPLLTSASTKGPRFFDETLYQQTEMEFAPLSGTLDMSEFPGQPSLQMSDAVALASKEVSLDLIGGSLAQPISALDDDASGMHGLTQHPLFESHTHSERSAEPGSQDVADADHPDLRNMKVGSTGDLDNVFSCGDGSFLDSSVPAPVLIELLEKEIGLSGSSQMSSRSSSSQTLSSKETENINMPQLQTQNFSEPYKLSETAKMTNISTVPEGESFKDSSEVDFFNAESFDDYERGSGEFNRSGPLNHSGITVRSTRQSSEIFKADLQNQLCSEIKQRYREKEILKISESLSMNEQNNILQTPFIHPESLTEPPQEETTVVEGPSSISRDELTISSHCSIERGHKDTEISPADSFPTGEASFMERLTNPISQSTPGTLTITNTRKQLTGRLMEIKAKLTESHMSLNEEPSNRSTTGYIDPCGAPQSAQSSQGYPASSDSQRSSSPPRRRIQSLPTLNYIEKVGAWNINQSFDALVLRGLTGISPKKKAYNAVADSLNRILSKQTSNSSPKRGLSASFAGPSSMTNLNIIEKEHSSSSHLARSQSYNSVITVGTESTTIKQTDAAIQPAKERDEIDRSIATQNSENLTKAGEIQSMDSLASSTEVDNDTVKHELQNLQENTLSGGHKHTVTSTSGARLSTRLDVDEEAHNIHPGSSNLTIGQFSDVSLDNDLTISSASHSSEPINQLSMDSATAASVHSLTSLEVDNFVPYWSPTQSIDKKEINIEERIPTYLRNLGIDQSPTTILTPFAPKGPIREPEFSPSEFRTIKGSTATPTKSMRLSEGGSQSAVNISQSSIYSTASTTSVSIPMGSDAEQESLFPTELSPSFSLKSAGDRPISQYDVSSHPATSSSQLPPIEKSNENASEIVSHEQEIHVVHTTQSVLPEVPPEPGEGCGSELKYVKTLIEQFESGDFFLNKGIHSLDENQFGVTSVPEFSEPRQAMDSTNDSFVGSKTLKEIRKLLSEADIVGLGQSGATFPPLIDVYGLSPTVRLNFDDSLKSDGLHNISTSSLDRLVKEMSWDGSLNSSMESDSSVLKGRANLNWDTSSISKDPGKHVSHLEEFVENHKQPAVPVAIQRDLGRSEPEGFNEEIEAVTVYGDQQTNEPSRDKGSPTALSREAGYNEELLNNVANAVGSLEQTLAKTGFEYLTGRQEVPESDDSSADSLAARVTSLLKSNAPLTQVVPGGEEDRRARSSLKLKLTSQPVLADTDLNEEDRRRIEEIKRELLEGAKSPAVHLEKNPCRTGYRDDHLGHWRDVNSFRLQITPSPNLSQSRDLRTTAQFLPAAIDGEFDSKGNIKRFKPASSEQSYLTQDLPQREEMDDFNSVPFKKGITNAFDTNITFLPPKTSEDSSKPITSITFASRKRFSPLLSSIGSESEYQEQFPKVAQSARSSETPLTDTHLRTETTDFKSMSKDKLNLNFAPNTPAVHLAQQIDILDTTPTFNSEEHQEISYAPSRHFLSPSAALDQGDDPGDNVKVRQSGRPTPVKYQLELEPSRHTISEEVYSRASVADQNFINIDSCPSSHPTFKYGEVNLDRTHQSSPDNCATIEPSTTSPGRKALSCIHVKISPKQDKPEKIESVPVVPVTVSVFANNGDCADKSEMSQNKVSPGFQDLAGHKGAESSATSYFLNSPTNTDGEGHTQESASRVTRKCILLSDATTQITTESPVKTTFSAEIFIDSSQKEEKPSVSHVRTRDTPEESSYYPQISHLSRATDQPLLLPYRPAGSPELFYVPYLEGASRVSPTSTVESSHPGSNDAVSPKFPAEVLGSISENTTEASIPKHKEGIYSKNKGPDTAWRQSTSAEFINGLKLPTKLHSPSVVAEKHTLQSDPEHHYGSFIERSVESLHQRGSRQYSRDRPDNLREKTGQSYYREDKEFFPLKPEFDDSMDNVTLIHKTDDERSQWEQTKTNSNYVSLHTTGVTRRNEQIQTDLNHKPTEIQKSNLHESHRKEKGTRNANTSFSRSLACDVHKRLQKNGSVLTQSTASTENLDDLWARFTDRRKSHLSESSNKLELSLVDRLDRLARLLQSSPSQSLVSEKDYRIQKGTRKENGVTLENKTRERVYQKKVAETQESSSVDETEIFAQQLRRTLHQRHYGDRFSEGSVSSDVTPEVRSSEVEISVQTDSEATTETAASGSISTIDTVRLIHAFGPERVRPSTRLSKLYDTINVQKQRTENRPRKAGRQSLATGKRNEFQKIPTKMTDSESSSSSCWETSSALTHKRSSKLLNKGIQAGDLEIVTSATRRNTRDVGTTFPSPGGEQQRIQTKKEPSWINGVLRPRERKSRAYVSKGLSWFVPAEDLKSDSRKENESCSHRGPSVNWYEPMTNARPWREPLREKHLQEQPVRRSGSLLNRSHNVTDTGDKSPSLFIKVTLQESLQTRRPDFIFRSGERVKRLQLLARERRLQTEFQEERDKLFNLAENRGGNNYTKSYNGSQITQRDRAILKKEMVKRSKRIYEQLPEVRKKKEDEKRKSEYETYRLKAQIFRKVCF</sequence>
<dbReference type="PANTHER" id="PTHR21553:SF22">
    <property type="entry name" value="CENTROSOME-ASSOCIATED PROTEIN ALMS1"/>
    <property type="match status" value="1"/>
</dbReference>
<evidence type="ECO:0000313" key="6">
    <source>
        <dbReference type="EMBL" id="CAH2299268.1"/>
    </source>
</evidence>
<accession>A0AAD1WC81</accession>
<evidence type="ECO:0000256" key="4">
    <source>
        <dbReference type="SAM" id="MobiDB-lite"/>
    </source>
</evidence>
<feature type="domain" description="ALMS motif" evidence="5">
    <location>
        <begin position="2447"/>
        <end position="2564"/>
    </location>
</feature>
<feature type="region of interest" description="Disordered" evidence="4">
    <location>
        <begin position="1757"/>
        <end position="1778"/>
    </location>
</feature>
<organism evidence="6 7">
    <name type="scientific">Pelobates cultripes</name>
    <name type="common">Western spadefoot toad</name>
    <dbReference type="NCBI Taxonomy" id="61616"/>
    <lineage>
        <taxon>Eukaryota</taxon>
        <taxon>Metazoa</taxon>
        <taxon>Chordata</taxon>
        <taxon>Craniata</taxon>
        <taxon>Vertebrata</taxon>
        <taxon>Euteleostomi</taxon>
        <taxon>Amphibia</taxon>
        <taxon>Batrachia</taxon>
        <taxon>Anura</taxon>
        <taxon>Pelobatoidea</taxon>
        <taxon>Pelobatidae</taxon>
        <taxon>Pelobates</taxon>
    </lineage>
</organism>